<dbReference type="Pfam" id="PF07589">
    <property type="entry name" value="PEP-CTERM"/>
    <property type="match status" value="1"/>
</dbReference>
<keyword evidence="1" id="KW-0812">Transmembrane</keyword>
<feature type="chain" id="PRO_5047476665" description="Ice-binding protein C-terminal domain-containing protein" evidence="2">
    <location>
        <begin position="25"/>
        <end position="180"/>
    </location>
</feature>
<comment type="caution">
    <text evidence="4">The sequence shown here is derived from an EMBL/GenBank/DDBJ whole genome shotgun (WGS) entry which is preliminary data.</text>
</comment>
<gene>
    <name evidence="4" type="ORF">GCM10022276_12410</name>
</gene>
<evidence type="ECO:0000313" key="4">
    <source>
        <dbReference type="EMBL" id="GAA3894805.1"/>
    </source>
</evidence>
<name>A0ABP7L5Q5_9SPHN</name>
<reference evidence="5" key="1">
    <citation type="journal article" date="2019" name="Int. J. Syst. Evol. Microbiol.">
        <title>The Global Catalogue of Microorganisms (GCM) 10K type strain sequencing project: providing services to taxonomists for standard genome sequencing and annotation.</title>
        <authorList>
            <consortium name="The Broad Institute Genomics Platform"/>
            <consortium name="The Broad Institute Genome Sequencing Center for Infectious Disease"/>
            <person name="Wu L."/>
            <person name="Ma J."/>
        </authorList>
    </citation>
    <scope>NUCLEOTIDE SEQUENCE [LARGE SCALE GENOMIC DNA]</scope>
    <source>
        <strain evidence="5">JCM 17543</strain>
    </source>
</reference>
<proteinExistence type="predicted"/>
<dbReference type="Proteomes" id="UP001500827">
    <property type="component" value="Unassembled WGS sequence"/>
</dbReference>
<feature type="signal peptide" evidence="2">
    <location>
        <begin position="1"/>
        <end position="24"/>
    </location>
</feature>
<dbReference type="NCBIfam" id="NF035944">
    <property type="entry name" value="PEPxxWA-CTERM"/>
    <property type="match status" value="1"/>
</dbReference>
<sequence length="180" mass="18479">MDKRISLRAAAVACGLAFAAPGHALGVPATTGTKAAAGTYHFTWSVGSVFADGTIVTNASGHATSISGLVNGTNVITGLSSYAGADNDLYGTGAWVTFAGMSFSTQSLGNFNFYNSGLGYYGMLSSVTNPSGYPDNFVATAQITPVPEPASWAMLLSGFIAAGFGLRRQRRKQAYLAQAA</sequence>
<dbReference type="InterPro" id="IPR013424">
    <property type="entry name" value="Ice-binding_C"/>
</dbReference>
<organism evidence="4 5">
    <name type="scientific">Sphingomonas limnosediminicola</name>
    <dbReference type="NCBI Taxonomy" id="940133"/>
    <lineage>
        <taxon>Bacteria</taxon>
        <taxon>Pseudomonadati</taxon>
        <taxon>Pseudomonadota</taxon>
        <taxon>Alphaproteobacteria</taxon>
        <taxon>Sphingomonadales</taxon>
        <taxon>Sphingomonadaceae</taxon>
        <taxon>Sphingomonas</taxon>
    </lineage>
</organism>
<keyword evidence="1" id="KW-0472">Membrane</keyword>
<feature type="domain" description="Ice-binding protein C-terminal" evidence="3">
    <location>
        <begin position="145"/>
        <end position="168"/>
    </location>
</feature>
<evidence type="ECO:0000259" key="3">
    <source>
        <dbReference type="Pfam" id="PF07589"/>
    </source>
</evidence>
<evidence type="ECO:0000256" key="1">
    <source>
        <dbReference type="SAM" id="Phobius"/>
    </source>
</evidence>
<evidence type="ECO:0000256" key="2">
    <source>
        <dbReference type="SAM" id="SignalP"/>
    </source>
</evidence>
<dbReference type="NCBIfam" id="TIGR02595">
    <property type="entry name" value="PEP_CTERM"/>
    <property type="match status" value="1"/>
</dbReference>
<dbReference type="RefSeq" id="WP_344698807.1">
    <property type="nucleotide sequence ID" value="NZ_BAABBM010000001.1"/>
</dbReference>
<dbReference type="EMBL" id="BAABBM010000001">
    <property type="protein sequence ID" value="GAA3894805.1"/>
    <property type="molecule type" value="Genomic_DNA"/>
</dbReference>
<evidence type="ECO:0000313" key="5">
    <source>
        <dbReference type="Proteomes" id="UP001500827"/>
    </source>
</evidence>
<feature type="transmembrane region" description="Helical" evidence="1">
    <location>
        <begin position="149"/>
        <end position="166"/>
    </location>
</feature>
<accession>A0ABP7L5Q5</accession>
<keyword evidence="1" id="KW-1133">Transmembrane helix</keyword>
<keyword evidence="5" id="KW-1185">Reference proteome</keyword>
<keyword evidence="2" id="KW-0732">Signal</keyword>
<protein>
    <recommendedName>
        <fullName evidence="3">Ice-binding protein C-terminal domain-containing protein</fullName>
    </recommendedName>
</protein>